<accession>A0A0Q3LZB2</accession>
<dbReference type="EMBL" id="LMAW01002900">
    <property type="protein sequence ID" value="KQK75832.1"/>
    <property type="molecule type" value="Genomic_DNA"/>
</dbReference>
<gene>
    <name evidence="2" type="ORF">AAES_161573</name>
</gene>
<dbReference type="Proteomes" id="UP000051836">
    <property type="component" value="Unassembled WGS sequence"/>
</dbReference>
<protein>
    <submittedName>
        <fullName evidence="2">Uncharacterized protein</fullName>
    </submittedName>
</protein>
<evidence type="ECO:0000313" key="2">
    <source>
        <dbReference type="EMBL" id="KQK75832.1"/>
    </source>
</evidence>
<name>A0A0Q3LZB2_AMAAE</name>
<evidence type="ECO:0000313" key="3">
    <source>
        <dbReference type="Proteomes" id="UP000051836"/>
    </source>
</evidence>
<sequence>MGPGAPGLWQPVPRERCPALGRESRGRAVLPGEIRNPSVASAAARPEVGGSVLLQTKEVRSAESLSRKVGSEGRGRKNGIEHTKQHVKFIFMQDVIWRTKYTSSGHGR</sequence>
<feature type="region of interest" description="Disordered" evidence="1">
    <location>
        <begin position="59"/>
        <end position="84"/>
    </location>
</feature>
<dbReference type="AlphaFoldDB" id="A0A0Q3LZB2"/>
<proteinExistence type="predicted"/>
<organism evidence="2 3">
    <name type="scientific">Amazona aestiva</name>
    <name type="common">Blue-fronted Amazon parrot</name>
    <dbReference type="NCBI Taxonomy" id="12930"/>
    <lineage>
        <taxon>Eukaryota</taxon>
        <taxon>Metazoa</taxon>
        <taxon>Chordata</taxon>
        <taxon>Craniata</taxon>
        <taxon>Vertebrata</taxon>
        <taxon>Euteleostomi</taxon>
        <taxon>Archelosauria</taxon>
        <taxon>Archosauria</taxon>
        <taxon>Dinosauria</taxon>
        <taxon>Saurischia</taxon>
        <taxon>Theropoda</taxon>
        <taxon>Coelurosauria</taxon>
        <taxon>Aves</taxon>
        <taxon>Neognathae</taxon>
        <taxon>Neoaves</taxon>
        <taxon>Telluraves</taxon>
        <taxon>Australaves</taxon>
        <taxon>Psittaciformes</taxon>
        <taxon>Psittacidae</taxon>
        <taxon>Amazona</taxon>
    </lineage>
</organism>
<keyword evidence="3" id="KW-1185">Reference proteome</keyword>
<evidence type="ECO:0000256" key="1">
    <source>
        <dbReference type="SAM" id="MobiDB-lite"/>
    </source>
</evidence>
<comment type="caution">
    <text evidence="2">The sequence shown here is derived from an EMBL/GenBank/DDBJ whole genome shotgun (WGS) entry which is preliminary data.</text>
</comment>
<reference evidence="2 3" key="1">
    <citation type="submission" date="2015-10" db="EMBL/GenBank/DDBJ databases">
        <authorList>
            <person name="Gilbert D.G."/>
        </authorList>
    </citation>
    <scope>NUCLEOTIDE SEQUENCE [LARGE SCALE GENOMIC DNA]</scope>
    <source>
        <strain evidence="2">FVVF132</strain>
    </source>
</reference>